<dbReference type="SUPFAM" id="SSF56235">
    <property type="entry name" value="N-terminal nucleophile aminohydrolases (Ntn hydrolases)"/>
    <property type="match status" value="1"/>
</dbReference>
<accession>W6UT36</accession>
<evidence type="ECO:0000256" key="1">
    <source>
        <dbReference type="ARBA" id="ARBA00084097"/>
    </source>
</evidence>
<feature type="binding site" evidence="3">
    <location>
        <position position="165"/>
    </location>
    <ligand>
        <name>L-glutamate</name>
        <dbReference type="ChEBI" id="CHEBI:29985"/>
    </ligand>
</feature>
<feature type="binding site" evidence="3">
    <location>
        <position position="532"/>
    </location>
    <ligand>
        <name>L-glutamate</name>
        <dbReference type="ChEBI" id="CHEBI:29985"/>
    </ligand>
</feature>
<dbReference type="InterPro" id="IPR029055">
    <property type="entry name" value="Ntn_hydrolases_N"/>
</dbReference>
<feature type="active site" description="Nucleophile" evidence="2">
    <location>
        <position position="438"/>
    </location>
</feature>
<feature type="binding site" evidence="3">
    <location>
        <begin position="456"/>
        <end position="458"/>
    </location>
    <ligand>
        <name>L-glutamate</name>
        <dbReference type="ChEBI" id="CHEBI:29985"/>
    </ligand>
</feature>
<dbReference type="FunFam" id="3.60.20.40:FF:000001">
    <property type="entry name" value="Gamma-glutamyltranspeptidase 1"/>
    <property type="match status" value="1"/>
</dbReference>
<dbReference type="RefSeq" id="XP_024356006.1">
    <property type="nucleotide sequence ID" value="XM_024489328.1"/>
</dbReference>
<dbReference type="STRING" id="6210.W6UT36"/>
<dbReference type="PRINTS" id="PR01210">
    <property type="entry name" value="GGTRANSPTASE"/>
</dbReference>
<dbReference type="OrthoDB" id="1081007at2759"/>
<reference evidence="4 5" key="1">
    <citation type="journal article" date="2013" name="Nat. Genet.">
        <title>The genome of the hydatid tapeworm Echinococcus granulosus.</title>
        <authorList>
            <person name="Zheng H."/>
            <person name="Zhang W."/>
            <person name="Zhang L."/>
            <person name="Zhang Z."/>
            <person name="Li J."/>
            <person name="Lu G."/>
            <person name="Zhu Y."/>
            <person name="Wang Y."/>
            <person name="Huang Y."/>
            <person name="Liu J."/>
            <person name="Kang H."/>
            <person name="Chen J."/>
            <person name="Wang L."/>
            <person name="Chen A."/>
            <person name="Yu S."/>
            <person name="Gao Z."/>
            <person name="Jin L."/>
            <person name="Gu W."/>
            <person name="Wang Z."/>
            <person name="Zhao L."/>
            <person name="Shi B."/>
            <person name="Wen H."/>
            <person name="Lin R."/>
            <person name="Jones M.K."/>
            <person name="Brejova B."/>
            <person name="Vinar T."/>
            <person name="Zhao G."/>
            <person name="McManus D.P."/>
            <person name="Chen Z."/>
            <person name="Zhou Y."/>
            <person name="Wang S."/>
        </authorList>
    </citation>
    <scope>NUCLEOTIDE SEQUENCE [LARGE SCALE GENOMIC DNA]</scope>
</reference>
<dbReference type="Gene3D" id="1.10.246.130">
    <property type="match status" value="1"/>
</dbReference>
<dbReference type="Gene3D" id="3.60.20.40">
    <property type="match status" value="1"/>
</dbReference>
<dbReference type="InterPro" id="IPR043137">
    <property type="entry name" value="GGT_ssub_C"/>
</dbReference>
<evidence type="ECO:0000313" key="4">
    <source>
        <dbReference type="EMBL" id="EUB64810.1"/>
    </source>
</evidence>
<dbReference type="GO" id="GO:0005886">
    <property type="term" value="C:plasma membrane"/>
    <property type="evidence" value="ECO:0007669"/>
    <property type="project" value="TreeGrafter"/>
</dbReference>
<dbReference type="KEGG" id="egl:EGR_00079"/>
<dbReference type="Pfam" id="PF01019">
    <property type="entry name" value="G_glu_transpept"/>
    <property type="match status" value="1"/>
</dbReference>
<dbReference type="Proteomes" id="UP000019149">
    <property type="component" value="Unassembled WGS sequence"/>
</dbReference>
<dbReference type="GO" id="GO:0006751">
    <property type="term" value="P:glutathione catabolic process"/>
    <property type="evidence" value="ECO:0007669"/>
    <property type="project" value="InterPro"/>
</dbReference>
<dbReference type="InterPro" id="IPR043138">
    <property type="entry name" value="GGT_lsub"/>
</dbReference>
<name>W6UT36_ECHGR</name>
<dbReference type="EMBL" id="APAU02000001">
    <property type="protein sequence ID" value="EUB64810.1"/>
    <property type="molecule type" value="Genomic_DNA"/>
</dbReference>
<dbReference type="GO" id="GO:0036374">
    <property type="term" value="F:glutathione hydrolase activity"/>
    <property type="evidence" value="ECO:0007669"/>
    <property type="project" value="InterPro"/>
</dbReference>
<keyword evidence="1" id="KW-1199">Hemostasis impairing toxin</keyword>
<proteinExistence type="predicted"/>
<dbReference type="PANTHER" id="PTHR11686:SF9">
    <property type="entry name" value="RE13973P"/>
    <property type="match status" value="1"/>
</dbReference>
<evidence type="ECO:0000313" key="5">
    <source>
        <dbReference type="Proteomes" id="UP000019149"/>
    </source>
</evidence>
<dbReference type="CTD" id="36335794"/>
<keyword evidence="1" id="KW-0800">Toxin</keyword>
<evidence type="ECO:0000256" key="3">
    <source>
        <dbReference type="PIRSR" id="PIRSR600101-2"/>
    </source>
</evidence>
<gene>
    <name evidence="4" type="ORF">EGR_00079</name>
</gene>
<evidence type="ECO:0000256" key="2">
    <source>
        <dbReference type="PIRSR" id="PIRSR600101-1"/>
    </source>
</evidence>
<comment type="caution">
    <text evidence="4">The sequence shown here is derived from an EMBL/GenBank/DDBJ whole genome shotgun (WGS) entry which is preliminary data.</text>
</comment>
<protein>
    <submittedName>
        <fullName evidence="4">Gamma-glutamyltranspeptidase</fullName>
    </submittedName>
</protein>
<dbReference type="AlphaFoldDB" id="W6UT36"/>
<keyword evidence="1" id="KW-1202">Platelet aggregation activating toxin</keyword>
<feature type="binding site" evidence="3">
    <location>
        <begin position="508"/>
        <end position="509"/>
    </location>
    <ligand>
        <name>L-glutamate</name>
        <dbReference type="ChEBI" id="CHEBI:29985"/>
    </ligand>
</feature>
<keyword evidence="5" id="KW-1185">Reference proteome</keyword>
<feature type="binding site" evidence="3">
    <location>
        <position position="480"/>
    </location>
    <ligand>
        <name>L-glutamate</name>
        <dbReference type="ChEBI" id="CHEBI:29985"/>
    </ligand>
</feature>
<dbReference type="OMA" id="GFMLVHL"/>
<organism evidence="4 5">
    <name type="scientific">Echinococcus granulosus</name>
    <name type="common">Hydatid tapeworm</name>
    <dbReference type="NCBI Taxonomy" id="6210"/>
    <lineage>
        <taxon>Eukaryota</taxon>
        <taxon>Metazoa</taxon>
        <taxon>Spiralia</taxon>
        <taxon>Lophotrochozoa</taxon>
        <taxon>Platyhelminthes</taxon>
        <taxon>Cestoda</taxon>
        <taxon>Eucestoda</taxon>
        <taxon>Cyclophyllidea</taxon>
        <taxon>Taeniidae</taxon>
        <taxon>Echinococcus</taxon>
        <taxon>Echinococcus granulosus group</taxon>
    </lineage>
</organism>
<dbReference type="PANTHER" id="PTHR11686">
    <property type="entry name" value="GAMMA GLUTAMYL TRANSPEPTIDASE"/>
    <property type="match status" value="1"/>
</dbReference>
<dbReference type="GeneID" id="36335794"/>
<sequence>MHLLPFDWFSYADRIAVRLVVGRDERVEEGDSNTRNQIVPTNTAYAYCSGLCYPPLCGNLSTGFSFLLFSDVALPNHFAINEAPLAFISPSTLGHYHRAAISSDAPGCATQGRKILERNGTIVDAAIVTLLCNGLVNPQSMGVGGGFLMVYYKASEKKAYALDARETAPSAASPNMYGGRDPIERTHGPLSIAVPSELRGYYAAWKKFGRLKWAELFQDAIKMCRKGTPITPTVDRMLATKLFYNKTEGRLKKRGELLIRPELGSFLERVAANPEDLITGRLVEEMRADLAEVQSIISLQDLIDYEPLWRAPVEMPLRAWGDECPSLRLLTTPPPSSGVLIGLALNTLASYNYTDKEGLFDGDGVLYYHRLAEVFKLIFAKRSFLTDECCMNTEEEQFLRKMMTLPGADEIAAKITDTGTHNLSYYGSIFASMTDIGTSHVSMVGPEGDGLSITSTINMPFGSGIVGSRTGILFNNEMNDFSIAGTTNFFGLPPAPAHLIRPKGRPFSSMAPIIVTDAANGTVRLVIGASGGTQIITATIQATYANLYLGMNVKGAIDSIRIHHQLLPKTMRYEKKLPSFILQGLKDLGHEISESDLTSAVQAIEVANLPCPGHSKHQCLLVNADYRKGGDHDGF</sequence>
<dbReference type="InterPro" id="IPR000101">
    <property type="entry name" value="GGT_peptidase"/>
</dbReference>